<dbReference type="AlphaFoldDB" id="A0A437NVX0"/>
<gene>
    <name evidence="1" type="ORF">EOE48_24175</name>
</gene>
<dbReference type="EMBL" id="SACP01000034">
    <property type="protein sequence ID" value="RVU14170.1"/>
    <property type="molecule type" value="Genomic_DNA"/>
</dbReference>
<dbReference type="Proteomes" id="UP000286997">
    <property type="component" value="Unassembled WGS sequence"/>
</dbReference>
<accession>A0A437NVX0</accession>
<sequence>MLTHHTDPIRTATTLTTSRCVEALPHDVERSLQCPNLFRSLAASREPRTVAIDFNPRHQGCGAITIACTETGISERRPLRTRHHSPWNLTAETEDGALVRGGSRAPVFALDILLVPLIRPRRPVATRVGMFFRFVPASWWPVHLEGALTDLADLWLRRLEEHQHSSAEHHR</sequence>
<dbReference type="RefSeq" id="WP_127733446.1">
    <property type="nucleotide sequence ID" value="NZ_SACP01000034.1"/>
</dbReference>
<dbReference type="OrthoDB" id="9856519at2"/>
<evidence type="ECO:0000313" key="2">
    <source>
        <dbReference type="Proteomes" id="UP000286997"/>
    </source>
</evidence>
<evidence type="ECO:0000313" key="1">
    <source>
        <dbReference type="EMBL" id="RVU14170.1"/>
    </source>
</evidence>
<protein>
    <recommendedName>
        <fullName evidence="3">SRPBCC family protein</fullName>
    </recommendedName>
</protein>
<reference evidence="1 2" key="1">
    <citation type="submission" date="2019-01" db="EMBL/GenBank/DDBJ databases">
        <authorList>
            <person name="Chen W.-M."/>
        </authorList>
    </citation>
    <scope>NUCLEOTIDE SEQUENCE [LARGE SCALE GENOMIC DNA]</scope>
    <source>
        <strain evidence="1 2">TER-1</strain>
    </source>
</reference>
<name>A0A437NVX0_9HYPH</name>
<keyword evidence="2" id="KW-1185">Reference proteome</keyword>
<proteinExistence type="predicted"/>
<comment type="caution">
    <text evidence="1">The sequence shown here is derived from an EMBL/GenBank/DDBJ whole genome shotgun (WGS) entry which is preliminary data.</text>
</comment>
<evidence type="ECO:0008006" key="3">
    <source>
        <dbReference type="Google" id="ProtNLM"/>
    </source>
</evidence>
<organism evidence="1 2">
    <name type="scientific">Methylobacterium oryzihabitans</name>
    <dbReference type="NCBI Taxonomy" id="2499852"/>
    <lineage>
        <taxon>Bacteria</taxon>
        <taxon>Pseudomonadati</taxon>
        <taxon>Pseudomonadota</taxon>
        <taxon>Alphaproteobacteria</taxon>
        <taxon>Hyphomicrobiales</taxon>
        <taxon>Methylobacteriaceae</taxon>
        <taxon>Methylobacterium</taxon>
    </lineage>
</organism>